<gene>
    <name evidence="2" type="ORF">SEMRO_1875_G303040.1</name>
</gene>
<keyword evidence="3" id="KW-1185">Reference proteome</keyword>
<dbReference type="EMBL" id="CAICTM010001873">
    <property type="protein sequence ID" value="CAB9526723.1"/>
    <property type="molecule type" value="Genomic_DNA"/>
</dbReference>
<proteinExistence type="predicted"/>
<comment type="caution">
    <text evidence="2">The sequence shown here is derived from an EMBL/GenBank/DDBJ whole genome shotgun (WGS) entry which is preliminary data.</text>
</comment>
<feature type="compositionally biased region" description="Basic and acidic residues" evidence="1">
    <location>
        <begin position="291"/>
        <end position="302"/>
    </location>
</feature>
<feature type="compositionally biased region" description="Low complexity" evidence="1">
    <location>
        <begin position="229"/>
        <end position="248"/>
    </location>
</feature>
<name>A0A9N8HXV4_9STRA</name>
<feature type="region of interest" description="Disordered" evidence="1">
    <location>
        <begin position="223"/>
        <end position="310"/>
    </location>
</feature>
<reference evidence="2" key="1">
    <citation type="submission" date="2020-06" db="EMBL/GenBank/DDBJ databases">
        <authorList>
            <consortium name="Plant Systems Biology data submission"/>
        </authorList>
    </citation>
    <scope>NUCLEOTIDE SEQUENCE</scope>
    <source>
        <strain evidence="2">D6</strain>
    </source>
</reference>
<evidence type="ECO:0000313" key="3">
    <source>
        <dbReference type="Proteomes" id="UP001153069"/>
    </source>
</evidence>
<sequence length="310" mass="35928">MMRAGRLEDFLRQRAEERAAEEAFQNEAIAHHEEEERMMIEKRDQWSFYKGSKILWDHLDETRTFEAVLRDQYNWKQPLFDWLNNEFGGLTHLHWSNVWANSLNFSSYDGWPFPANWRGWATCDSLTRRWTDDSSSSDRLVLTNKDAIYVIFNKLINNDELLMDVCNASLKSGGIWTHEMMKQRFLDCFGPESLKKGEWDTMAQYEAKHRKLHQKLRAPVLDMSNVNQGPVSPIGNSGISGSEGSSEGPATQPPVVKKKKLPYLRPVRTNLKECFDSVGNQKPQAKQSKKRISDCKDDDKKPPAKKTKKE</sequence>
<protein>
    <submittedName>
        <fullName evidence="2">Uncharacterized protein</fullName>
    </submittedName>
</protein>
<evidence type="ECO:0000256" key="1">
    <source>
        <dbReference type="SAM" id="MobiDB-lite"/>
    </source>
</evidence>
<accession>A0A9N8HXV4</accession>
<dbReference type="Proteomes" id="UP001153069">
    <property type="component" value="Unassembled WGS sequence"/>
</dbReference>
<organism evidence="2 3">
    <name type="scientific">Seminavis robusta</name>
    <dbReference type="NCBI Taxonomy" id="568900"/>
    <lineage>
        <taxon>Eukaryota</taxon>
        <taxon>Sar</taxon>
        <taxon>Stramenopiles</taxon>
        <taxon>Ochrophyta</taxon>
        <taxon>Bacillariophyta</taxon>
        <taxon>Bacillariophyceae</taxon>
        <taxon>Bacillariophycidae</taxon>
        <taxon>Naviculales</taxon>
        <taxon>Naviculaceae</taxon>
        <taxon>Seminavis</taxon>
    </lineage>
</organism>
<dbReference type="AlphaFoldDB" id="A0A9N8HXV4"/>
<evidence type="ECO:0000313" key="2">
    <source>
        <dbReference type="EMBL" id="CAB9526723.1"/>
    </source>
</evidence>